<feature type="transmembrane region" description="Helical" evidence="5">
    <location>
        <begin position="32"/>
        <end position="64"/>
    </location>
</feature>
<evidence type="ECO:0000256" key="4">
    <source>
        <dbReference type="ARBA" id="ARBA00023136"/>
    </source>
</evidence>
<dbReference type="Gene3D" id="1.20.1070.10">
    <property type="entry name" value="Rhodopsin 7-helix transmembrane proteins"/>
    <property type="match status" value="1"/>
</dbReference>
<reference evidence="7 8" key="1">
    <citation type="journal article" date="2021" name="Elife">
        <title>Chloroplast acquisition without the gene transfer in kleptoplastic sea slugs, Plakobranchus ocellatus.</title>
        <authorList>
            <person name="Maeda T."/>
            <person name="Takahashi S."/>
            <person name="Yoshida T."/>
            <person name="Shimamura S."/>
            <person name="Takaki Y."/>
            <person name="Nagai Y."/>
            <person name="Toyoda A."/>
            <person name="Suzuki Y."/>
            <person name="Arimoto A."/>
            <person name="Ishii H."/>
            <person name="Satoh N."/>
            <person name="Nishiyama T."/>
            <person name="Hasebe M."/>
            <person name="Maruyama T."/>
            <person name="Minagawa J."/>
            <person name="Obokata J."/>
            <person name="Shigenobu S."/>
        </authorList>
    </citation>
    <scope>NUCLEOTIDE SEQUENCE [LARGE SCALE GENOMIC DNA]</scope>
</reference>
<evidence type="ECO:0000256" key="3">
    <source>
        <dbReference type="ARBA" id="ARBA00022989"/>
    </source>
</evidence>
<dbReference type="PROSITE" id="PS00237">
    <property type="entry name" value="G_PROTEIN_RECEP_F1_1"/>
    <property type="match status" value="1"/>
</dbReference>
<proteinExistence type="predicted"/>
<feature type="transmembrane region" description="Helical" evidence="5">
    <location>
        <begin position="315"/>
        <end position="332"/>
    </location>
</feature>
<dbReference type="InterPro" id="IPR000276">
    <property type="entry name" value="GPCR_Rhodpsn"/>
</dbReference>
<feature type="transmembrane region" description="Helical" evidence="5">
    <location>
        <begin position="158"/>
        <end position="181"/>
    </location>
</feature>
<evidence type="ECO:0000256" key="1">
    <source>
        <dbReference type="ARBA" id="ARBA00004370"/>
    </source>
</evidence>
<feature type="transmembrane region" description="Helical" evidence="5">
    <location>
        <begin position="278"/>
        <end position="294"/>
    </location>
</feature>
<keyword evidence="8" id="KW-1185">Reference proteome</keyword>
<dbReference type="EMBL" id="BMAT01002154">
    <property type="protein sequence ID" value="GFS00259.1"/>
    <property type="molecule type" value="Genomic_DNA"/>
</dbReference>
<dbReference type="InterPro" id="IPR019427">
    <property type="entry name" value="7TM_GPCR_serpentine_rcpt_Srw"/>
</dbReference>
<dbReference type="PANTHER" id="PTHR46641:SF18">
    <property type="entry name" value="G-PROTEIN COUPLED RECEPTORS FAMILY 1 PROFILE DOMAIN-CONTAINING PROTEIN"/>
    <property type="match status" value="1"/>
</dbReference>
<evidence type="ECO:0000259" key="6">
    <source>
        <dbReference type="PROSITE" id="PS50262"/>
    </source>
</evidence>
<keyword evidence="2 5" id="KW-0812">Transmembrane</keyword>
<dbReference type="GO" id="GO:0016020">
    <property type="term" value="C:membrane"/>
    <property type="evidence" value="ECO:0007669"/>
    <property type="project" value="UniProtKB-SubCell"/>
</dbReference>
<evidence type="ECO:0000313" key="7">
    <source>
        <dbReference type="EMBL" id="GFS00259.1"/>
    </source>
</evidence>
<name>A0AAV4HQT9_9GAST</name>
<gene>
    <name evidence="7" type="ORF">ElyMa_001067300</name>
</gene>
<dbReference type="InterPro" id="IPR017452">
    <property type="entry name" value="GPCR_Rhodpsn_7TM"/>
</dbReference>
<sequence>MNVTPIYAELRTVEFPQEFEAAWDGRIVSDRIYLAFGLFVGYWAVFFLSSLGVVTNSLVMIVFLRQGFRDSVNVSLFSIAVWDQVKCLAGVIFRLDKPIGLVNPVWGINWKWTSWPYLIYLPIFSGYVSYALATYVSIERCLSVSIPFKVKSLITPQLTASFMIVLSLLVFGSFSPVFFIYTVEYNYSPIYNASLASVTLAKLYYAHDEIISKLYKFLGIFYPSVFCTVMVTTSAIIVFHLRKSAENFDKDAGSKSSTTAVGGFTRTSSNMTPREAKVTKMLLVIIFIYLMDFFPRLCKYVASLIEPEFFAYRKYHNLMLVMSNTVWVLDFINASGNFFIFMGMSTNFRKTFYLIFPRCQPKEKGKP</sequence>
<dbReference type="PROSITE" id="PS50262">
    <property type="entry name" value="G_PROTEIN_RECEP_F1_2"/>
    <property type="match status" value="1"/>
</dbReference>
<keyword evidence="4 5" id="KW-0472">Membrane</keyword>
<dbReference type="Pfam" id="PF10324">
    <property type="entry name" value="7TM_GPCR_Srw"/>
    <property type="match status" value="1"/>
</dbReference>
<comment type="subcellular location">
    <subcellularLocation>
        <location evidence="1">Membrane</location>
    </subcellularLocation>
</comment>
<feature type="domain" description="G-protein coupled receptors family 1 profile" evidence="6">
    <location>
        <begin position="55"/>
        <end position="341"/>
    </location>
</feature>
<evidence type="ECO:0000256" key="2">
    <source>
        <dbReference type="ARBA" id="ARBA00022692"/>
    </source>
</evidence>
<dbReference type="AlphaFoldDB" id="A0AAV4HQT9"/>
<keyword evidence="3 5" id="KW-1133">Transmembrane helix</keyword>
<feature type="transmembrane region" description="Helical" evidence="5">
    <location>
        <begin position="115"/>
        <end position="138"/>
    </location>
</feature>
<dbReference type="InterPro" id="IPR052954">
    <property type="entry name" value="GPCR-Ligand_Int"/>
</dbReference>
<evidence type="ECO:0000313" key="8">
    <source>
        <dbReference type="Proteomes" id="UP000762676"/>
    </source>
</evidence>
<dbReference type="GO" id="GO:0008528">
    <property type="term" value="F:G protein-coupled peptide receptor activity"/>
    <property type="evidence" value="ECO:0007669"/>
    <property type="project" value="InterPro"/>
</dbReference>
<organism evidence="7 8">
    <name type="scientific">Elysia marginata</name>
    <dbReference type="NCBI Taxonomy" id="1093978"/>
    <lineage>
        <taxon>Eukaryota</taxon>
        <taxon>Metazoa</taxon>
        <taxon>Spiralia</taxon>
        <taxon>Lophotrochozoa</taxon>
        <taxon>Mollusca</taxon>
        <taxon>Gastropoda</taxon>
        <taxon>Heterobranchia</taxon>
        <taxon>Euthyneura</taxon>
        <taxon>Panpulmonata</taxon>
        <taxon>Sacoglossa</taxon>
        <taxon>Placobranchoidea</taxon>
        <taxon>Plakobranchidae</taxon>
        <taxon>Elysia</taxon>
    </lineage>
</organism>
<protein>
    <submittedName>
        <fullName evidence="7">Peptide receptor GPCR</fullName>
    </submittedName>
</protein>
<feature type="transmembrane region" description="Helical" evidence="5">
    <location>
        <begin position="217"/>
        <end position="241"/>
    </location>
</feature>
<dbReference type="Proteomes" id="UP000762676">
    <property type="component" value="Unassembled WGS sequence"/>
</dbReference>
<accession>A0AAV4HQT9</accession>
<dbReference type="PANTHER" id="PTHR46641">
    <property type="entry name" value="FMRFAMIDE RECEPTOR-RELATED"/>
    <property type="match status" value="1"/>
</dbReference>
<comment type="caution">
    <text evidence="7">The sequence shown here is derived from an EMBL/GenBank/DDBJ whole genome shotgun (WGS) entry which is preliminary data.</text>
</comment>
<dbReference type="SUPFAM" id="SSF81321">
    <property type="entry name" value="Family A G protein-coupled receptor-like"/>
    <property type="match status" value="1"/>
</dbReference>
<evidence type="ECO:0000256" key="5">
    <source>
        <dbReference type="SAM" id="Phobius"/>
    </source>
</evidence>
<keyword evidence="7" id="KW-0675">Receptor</keyword>